<comment type="subcellular location">
    <subcellularLocation>
        <location evidence="1">Golgi apparatus membrane</location>
        <topology evidence="1">Peripheral membrane protein</topology>
    </subcellularLocation>
</comment>
<dbReference type="eggNOG" id="KOG2069">
    <property type="taxonomic scope" value="Eukaryota"/>
</dbReference>
<feature type="region of interest" description="Disordered" evidence="10">
    <location>
        <begin position="883"/>
        <end position="908"/>
    </location>
</feature>
<keyword evidence="7" id="KW-0333">Golgi apparatus</keyword>
<organism evidence="14 15">
    <name type="scientific">Monosiga brevicollis</name>
    <name type="common">Choanoflagellate</name>
    <dbReference type="NCBI Taxonomy" id="81824"/>
    <lineage>
        <taxon>Eukaryota</taxon>
        <taxon>Choanoflagellata</taxon>
        <taxon>Craspedida</taxon>
        <taxon>Salpingoecidae</taxon>
        <taxon>Monosiga</taxon>
    </lineage>
</organism>
<dbReference type="SUPFAM" id="SSF74788">
    <property type="entry name" value="Cullin repeat-like"/>
    <property type="match status" value="1"/>
</dbReference>
<proteinExistence type="inferred from homology"/>
<dbReference type="SMART" id="SM00054">
    <property type="entry name" value="EFh"/>
    <property type="match status" value="2"/>
</dbReference>
<keyword evidence="5" id="KW-0106">Calcium</keyword>
<protein>
    <recommendedName>
        <fullName evidence="3">Conserved oligomeric Golgi complex subunit 8</fullName>
    </recommendedName>
    <alternativeName>
        <fullName evidence="9">Component of oligomeric Golgi complex 8</fullName>
    </alternativeName>
</protein>
<evidence type="ECO:0000259" key="13">
    <source>
        <dbReference type="PROSITE" id="PS50222"/>
    </source>
</evidence>
<name>A9UQD3_MONBE</name>
<comment type="similarity">
    <text evidence="2">Belongs to the COG8 family.</text>
</comment>
<evidence type="ECO:0000313" key="15">
    <source>
        <dbReference type="Proteomes" id="UP000001357"/>
    </source>
</evidence>
<dbReference type="GO" id="GO:0015031">
    <property type="term" value="P:protein transport"/>
    <property type="evidence" value="ECO:0007669"/>
    <property type="project" value="UniProtKB-KW"/>
</dbReference>
<feature type="domain" description="EF-hand" evidence="13">
    <location>
        <begin position="811"/>
        <end position="846"/>
    </location>
</feature>
<evidence type="ECO:0000256" key="11">
    <source>
        <dbReference type="SAM" id="Phobius"/>
    </source>
</evidence>
<dbReference type="Pfam" id="PF13499">
    <property type="entry name" value="EF-hand_7"/>
    <property type="match status" value="1"/>
</dbReference>
<dbReference type="InterPro" id="IPR011992">
    <property type="entry name" value="EF-hand-dom_pair"/>
</dbReference>
<evidence type="ECO:0000256" key="4">
    <source>
        <dbReference type="ARBA" id="ARBA00022448"/>
    </source>
</evidence>
<evidence type="ECO:0000256" key="5">
    <source>
        <dbReference type="ARBA" id="ARBA00022837"/>
    </source>
</evidence>
<dbReference type="GO" id="GO:0005509">
    <property type="term" value="F:calcium ion binding"/>
    <property type="evidence" value="ECO:0007669"/>
    <property type="project" value="InterPro"/>
</dbReference>
<dbReference type="RefSeq" id="XP_001742340.1">
    <property type="nucleotide sequence ID" value="XM_001742288.1"/>
</dbReference>
<dbReference type="Proteomes" id="UP000001357">
    <property type="component" value="Unassembled WGS sequence"/>
</dbReference>
<evidence type="ECO:0000256" key="6">
    <source>
        <dbReference type="ARBA" id="ARBA00022927"/>
    </source>
</evidence>
<feature type="signal peptide" evidence="12">
    <location>
        <begin position="1"/>
        <end position="19"/>
    </location>
</feature>
<feature type="region of interest" description="Disordered" evidence="10">
    <location>
        <begin position="565"/>
        <end position="701"/>
    </location>
</feature>
<evidence type="ECO:0000256" key="8">
    <source>
        <dbReference type="ARBA" id="ARBA00023136"/>
    </source>
</evidence>
<dbReference type="InterPro" id="IPR002048">
    <property type="entry name" value="EF_hand_dom"/>
</dbReference>
<dbReference type="PROSITE" id="PS00018">
    <property type="entry name" value="EF_HAND_1"/>
    <property type="match status" value="2"/>
</dbReference>
<feature type="compositionally biased region" description="Basic and acidic residues" evidence="10">
    <location>
        <begin position="612"/>
        <end position="625"/>
    </location>
</feature>
<evidence type="ECO:0000256" key="3">
    <source>
        <dbReference type="ARBA" id="ARBA00020983"/>
    </source>
</evidence>
<feature type="chain" id="PRO_5002744360" description="Conserved oligomeric Golgi complex subunit 8" evidence="12">
    <location>
        <begin position="20"/>
        <end position="995"/>
    </location>
</feature>
<dbReference type="SUPFAM" id="SSF47473">
    <property type="entry name" value="EF-hand"/>
    <property type="match status" value="1"/>
</dbReference>
<accession>A9UQD3</accession>
<feature type="compositionally biased region" description="Polar residues" evidence="10">
    <location>
        <begin position="687"/>
        <end position="698"/>
    </location>
</feature>
<dbReference type="GO" id="GO:0006891">
    <property type="term" value="P:intra-Golgi vesicle-mediated transport"/>
    <property type="evidence" value="ECO:0000318"/>
    <property type="project" value="GO_Central"/>
</dbReference>
<dbReference type="FunCoup" id="A9UQD3">
    <property type="interactions" value="1299"/>
</dbReference>
<evidence type="ECO:0000256" key="1">
    <source>
        <dbReference type="ARBA" id="ARBA00004395"/>
    </source>
</evidence>
<evidence type="ECO:0000256" key="12">
    <source>
        <dbReference type="SAM" id="SignalP"/>
    </source>
</evidence>
<dbReference type="Pfam" id="PF04124">
    <property type="entry name" value="Dor1"/>
    <property type="match status" value="1"/>
</dbReference>
<reference evidence="14 15" key="1">
    <citation type="journal article" date="2008" name="Nature">
        <title>The genome of the choanoflagellate Monosiga brevicollis and the origin of metazoans.</title>
        <authorList>
            <consortium name="JGI Sequencing"/>
            <person name="King N."/>
            <person name="Westbrook M.J."/>
            <person name="Young S.L."/>
            <person name="Kuo A."/>
            <person name="Abedin M."/>
            <person name="Chapman J."/>
            <person name="Fairclough S."/>
            <person name="Hellsten U."/>
            <person name="Isogai Y."/>
            <person name="Letunic I."/>
            <person name="Marr M."/>
            <person name="Pincus D."/>
            <person name="Putnam N."/>
            <person name="Rokas A."/>
            <person name="Wright K.J."/>
            <person name="Zuzow R."/>
            <person name="Dirks W."/>
            <person name="Good M."/>
            <person name="Goodstein D."/>
            <person name="Lemons D."/>
            <person name="Li W."/>
            <person name="Lyons J.B."/>
            <person name="Morris A."/>
            <person name="Nichols S."/>
            <person name="Richter D.J."/>
            <person name="Salamov A."/>
            <person name="Bork P."/>
            <person name="Lim W.A."/>
            <person name="Manning G."/>
            <person name="Miller W.T."/>
            <person name="McGinnis W."/>
            <person name="Shapiro H."/>
            <person name="Tjian R."/>
            <person name="Grigoriev I.V."/>
            <person name="Rokhsar D."/>
        </authorList>
    </citation>
    <scope>NUCLEOTIDE SEQUENCE [LARGE SCALE GENOMIC DNA]</scope>
    <source>
        <strain evidence="15">MX1 / ATCC 50154</strain>
    </source>
</reference>
<evidence type="ECO:0000313" key="14">
    <source>
        <dbReference type="EMBL" id="EDQ92578.1"/>
    </source>
</evidence>
<feature type="domain" description="EF-hand" evidence="13">
    <location>
        <begin position="847"/>
        <end position="882"/>
    </location>
</feature>
<dbReference type="Gene3D" id="1.10.238.10">
    <property type="entry name" value="EF-hand"/>
    <property type="match status" value="1"/>
</dbReference>
<keyword evidence="11" id="KW-1133">Transmembrane helix</keyword>
<evidence type="ECO:0000256" key="9">
    <source>
        <dbReference type="ARBA" id="ARBA00031347"/>
    </source>
</evidence>
<keyword evidence="15" id="KW-1185">Reference proteome</keyword>
<feature type="compositionally biased region" description="Low complexity" evidence="10">
    <location>
        <begin position="889"/>
        <end position="908"/>
    </location>
</feature>
<dbReference type="PANTHER" id="PTHR21311">
    <property type="entry name" value="CONSERVED OLIGOMERIC GOLGI COMPLEX COMPONENT 8"/>
    <property type="match status" value="1"/>
</dbReference>
<dbReference type="GO" id="GO:0017119">
    <property type="term" value="C:Golgi transport complex"/>
    <property type="evidence" value="ECO:0000318"/>
    <property type="project" value="GO_Central"/>
</dbReference>
<sequence length="995" mass="107859">MSLSCTFLSLSLSVSLCLSLSLSVSLCSILSNQFILSLCLSLCLSSLSLLSVSLSLSLLSVSPLSLFTEQQTLRDSLTKLSQDTEELAWSHYKSFISAADHSKAIFREFKAVEDHASSLSNQLSGLSGACTALLQQAKAINDQRHEAALMLRYHSQIMEVLELPHLLDACIKSSRYEKALELRAHIQRLARKLSNVSVIKTIAEQSELRMGQMKASLVQALQTDLALTDCINTVSHLRALQTFQEPELRVLFLQARNAFLDKTLASLSTADAARYLNDVMDASRRHIFNIVTQYGAVFSTTYASSSKTHDPLQRHELLYDWALFRVTIFVATLEQHLPRVQARAAAIMGQAMQFMAALRRCGMNGRALLLPVCERYSINAFEARVRAAIDIFETGLPSMRLAAHGILNVDASFDESDLLQPQLPIRLTSHGALASLANAILHAFNELREFALASIAIKLAEGLTVALQRGAASLARFYEGIKSGLTQKEMLGLKNIMSLYGTALVPALVACFDAIYMPSLFLDRAALATMRHQSLLSIEAIVSPLCDACPETVGGMVRILNGTATIPSEGANGSEPTAAGAEDKAPASEAELEPTTEDSATESEVVNDETPALERRAAGAEDKAPASEAELEPTTEDSATESEVVNDETPALEPAKGEEPVPDGEAGQVGDLKPSTLEVEPAESEDNASQRATSNSEPSVLDESAFSLDDDTTAEVGATSPNGKLEPPVEVDADVDEATAAIDTTPATPSAEAADTDAYASEVIAEPESVASPEASHLIPKPAAVMEDVERDRAEQVFADWLEAMRAHMQQDHLRVLDLFRECDVNGDGRLSADELRQFLTTAHLPMSNEDVTCVMGVLDEDGSGLIDYHEFAQKVYRRRYPATESRRSSASSTTAPEARSAPSARQSAGETALNKLLKYFQAHPAVQQQFVDEIRAKDSTEQTGAVSRQAFRSIVRKLEGAQVSIRDANAMIAYLDPDNTMKVVYEELAPFTQA</sequence>
<evidence type="ECO:0000256" key="10">
    <source>
        <dbReference type="SAM" id="MobiDB-lite"/>
    </source>
</evidence>
<keyword evidence="4" id="KW-0813">Transport</keyword>
<dbReference type="AlphaFoldDB" id="A9UQD3"/>
<dbReference type="KEGG" id="mbr:MONBRDRAFT_22366"/>
<evidence type="ECO:0000256" key="7">
    <source>
        <dbReference type="ARBA" id="ARBA00023034"/>
    </source>
</evidence>
<feature type="compositionally biased region" description="Acidic residues" evidence="10">
    <location>
        <begin position="629"/>
        <end position="646"/>
    </location>
</feature>
<dbReference type="InterPro" id="IPR016159">
    <property type="entry name" value="Cullin_repeat-like_dom_sf"/>
</dbReference>
<keyword evidence="6" id="KW-0653">Protein transport</keyword>
<feature type="transmembrane region" description="Helical" evidence="11">
    <location>
        <begin position="33"/>
        <end position="59"/>
    </location>
</feature>
<dbReference type="PANTHER" id="PTHR21311:SF0">
    <property type="entry name" value="CONSERVED OLIGOMERIC GOLGI COMPLEX SUBUNIT 8"/>
    <property type="match status" value="1"/>
</dbReference>
<dbReference type="EMBL" id="CH991543">
    <property type="protein sequence ID" value="EDQ92578.1"/>
    <property type="molecule type" value="Genomic_DNA"/>
</dbReference>
<dbReference type="GO" id="GO:0000139">
    <property type="term" value="C:Golgi membrane"/>
    <property type="evidence" value="ECO:0007669"/>
    <property type="project" value="UniProtKB-SubCell"/>
</dbReference>
<keyword evidence="8 11" id="KW-0472">Membrane</keyword>
<dbReference type="GeneID" id="5887954"/>
<gene>
    <name evidence="14" type="ORF">MONBRDRAFT_22366</name>
</gene>
<dbReference type="InterPro" id="IPR007255">
    <property type="entry name" value="COG8"/>
</dbReference>
<feature type="compositionally biased region" description="Acidic residues" evidence="10">
    <location>
        <begin position="590"/>
        <end position="607"/>
    </location>
</feature>
<dbReference type="InterPro" id="IPR018247">
    <property type="entry name" value="EF_Hand_1_Ca_BS"/>
</dbReference>
<dbReference type="STRING" id="81824.A9UQD3"/>
<evidence type="ECO:0000256" key="2">
    <source>
        <dbReference type="ARBA" id="ARBA00006419"/>
    </source>
</evidence>
<keyword evidence="11" id="KW-0812">Transmembrane</keyword>
<dbReference type="CDD" id="cd00051">
    <property type="entry name" value="EFh"/>
    <property type="match status" value="1"/>
</dbReference>
<keyword evidence="12" id="KW-0732">Signal</keyword>
<dbReference type="PROSITE" id="PS50222">
    <property type="entry name" value="EF_HAND_2"/>
    <property type="match status" value="2"/>
</dbReference>
<dbReference type="InParanoid" id="A9UQD3"/>